<feature type="region of interest" description="Disordered" evidence="1">
    <location>
        <begin position="67"/>
        <end position="99"/>
    </location>
</feature>
<dbReference type="EMBL" id="CP036271">
    <property type="protein sequence ID" value="QDT53293.1"/>
    <property type="molecule type" value="Genomic_DNA"/>
</dbReference>
<evidence type="ECO:0000313" key="4">
    <source>
        <dbReference type="Proteomes" id="UP000315700"/>
    </source>
</evidence>
<dbReference type="PANTHER" id="PTHR34404:SF2">
    <property type="entry name" value="CONSERVED SERINE RICH PROTEIN"/>
    <property type="match status" value="1"/>
</dbReference>
<reference evidence="3 4" key="1">
    <citation type="submission" date="2019-02" db="EMBL/GenBank/DDBJ databases">
        <title>Deep-cultivation of Planctomycetes and their phenomic and genomic characterization uncovers novel biology.</title>
        <authorList>
            <person name="Wiegand S."/>
            <person name="Jogler M."/>
            <person name="Boedeker C."/>
            <person name="Pinto D."/>
            <person name="Vollmers J."/>
            <person name="Rivas-Marin E."/>
            <person name="Kohn T."/>
            <person name="Peeters S.H."/>
            <person name="Heuer A."/>
            <person name="Rast P."/>
            <person name="Oberbeckmann S."/>
            <person name="Bunk B."/>
            <person name="Jeske O."/>
            <person name="Meyerdierks A."/>
            <person name="Storesund J.E."/>
            <person name="Kallscheuer N."/>
            <person name="Luecker S."/>
            <person name="Lage O.M."/>
            <person name="Pohl T."/>
            <person name="Merkel B.J."/>
            <person name="Hornburger P."/>
            <person name="Mueller R.-W."/>
            <person name="Bruemmer F."/>
            <person name="Labrenz M."/>
            <person name="Spormann A.M."/>
            <person name="Op den Camp H."/>
            <person name="Overmann J."/>
            <person name="Amann R."/>
            <person name="Jetten M.S.M."/>
            <person name="Mascher T."/>
            <person name="Medema M.H."/>
            <person name="Devos D.P."/>
            <person name="Kaster A.-K."/>
            <person name="Ovreas L."/>
            <person name="Rohde M."/>
            <person name="Galperin M.Y."/>
            <person name="Jogler C."/>
        </authorList>
    </citation>
    <scope>NUCLEOTIDE SEQUENCE [LARGE SCALE GENOMIC DNA]</scope>
    <source>
        <strain evidence="3 4">Pan44</strain>
    </source>
</reference>
<proteinExistence type="predicted"/>
<dbReference type="InParanoid" id="A0A517SAZ1"/>
<evidence type="ECO:0000256" key="1">
    <source>
        <dbReference type="SAM" id="MobiDB-lite"/>
    </source>
</evidence>
<dbReference type="SMART" id="SM00834">
    <property type="entry name" value="CxxC_CXXC_SSSS"/>
    <property type="match status" value="1"/>
</dbReference>
<gene>
    <name evidence="3" type="ORF">Pan44_13090</name>
</gene>
<feature type="compositionally biased region" description="Low complexity" evidence="1">
    <location>
        <begin position="70"/>
        <end position="91"/>
    </location>
</feature>
<feature type="domain" description="Putative regulatory protein FmdB zinc ribbon" evidence="2">
    <location>
        <begin position="1"/>
        <end position="42"/>
    </location>
</feature>
<dbReference type="Pfam" id="PF09723">
    <property type="entry name" value="Zn_ribbon_8"/>
    <property type="match status" value="1"/>
</dbReference>
<name>A0A517SAZ1_9PLAN</name>
<protein>
    <submittedName>
        <fullName evidence="3">Zinc ribbon domain protein</fullName>
    </submittedName>
</protein>
<dbReference type="Proteomes" id="UP000315700">
    <property type="component" value="Chromosome"/>
</dbReference>
<evidence type="ECO:0000313" key="3">
    <source>
        <dbReference type="EMBL" id="QDT53293.1"/>
    </source>
</evidence>
<organism evidence="3 4">
    <name type="scientific">Caulifigura coniformis</name>
    <dbReference type="NCBI Taxonomy" id="2527983"/>
    <lineage>
        <taxon>Bacteria</taxon>
        <taxon>Pseudomonadati</taxon>
        <taxon>Planctomycetota</taxon>
        <taxon>Planctomycetia</taxon>
        <taxon>Planctomycetales</taxon>
        <taxon>Planctomycetaceae</taxon>
        <taxon>Caulifigura</taxon>
    </lineage>
</organism>
<keyword evidence="4" id="KW-1185">Reference proteome</keyword>
<dbReference type="OrthoDB" id="9813321at2"/>
<evidence type="ECO:0000259" key="2">
    <source>
        <dbReference type="SMART" id="SM00834"/>
    </source>
</evidence>
<dbReference type="InterPro" id="IPR013429">
    <property type="entry name" value="Regulatory_FmdB_Zinc_ribbon"/>
</dbReference>
<sequence>MPTYDYRCKKCGHTWELFQSIKAEPIKKCPECKKNQAERVIGPGAAILFKGSGFYLTDYRSDSYKKAAAADKPSSGSDSSSSSKSSDSKPAPKSKKSGE</sequence>
<dbReference type="KEGG" id="ccos:Pan44_13090"/>
<accession>A0A517SAZ1</accession>
<dbReference type="AlphaFoldDB" id="A0A517SAZ1"/>
<dbReference type="NCBIfam" id="TIGR02605">
    <property type="entry name" value="CxxC_CxxC_SSSS"/>
    <property type="match status" value="1"/>
</dbReference>
<dbReference type="RefSeq" id="WP_145028387.1">
    <property type="nucleotide sequence ID" value="NZ_CP036271.1"/>
</dbReference>
<dbReference type="PANTHER" id="PTHR34404">
    <property type="entry name" value="REGULATORY PROTEIN, FMDB FAMILY"/>
    <property type="match status" value="1"/>
</dbReference>